<dbReference type="OrthoDB" id="5521784at2"/>
<sequence length="573" mass="63089">MSQQGNASVFGLIGILGVTAAYIQANDLHRTTMEAKRLRVEQSNEQAQLSSLSRFSSFFRDKSTNDFVIYPEPYLSPKANLQKIGGESTVQFKSGSFTIQQVSFAKDDNDDFDAILEGKKIQDICESFSCEESSIKPLRFNSSNGFFLESVDVAMERVINGQKKTFHARVPIDPPKPQGLQLEIVTESSADGRKTFSRSDSDPQNEVLTIAAESMSMILTVGGVVVESFIEIQDETSRPIDITFVEGQETIATDRGPQFASSQSFPFDKQDFPTHGATSIKNQGAQMITTPGFTLEDGKQYKIIASVMGVTGQLEDQKVVVQLNNDIPDPTPPPDPNDCTYKCADVSKWYYGPFKGKSGSYATIVPGKFSCMHNNLNQDWIRSGNHPYPIYSFDPANNCAMDGPIGFRNGTGCFASDTLILMADRKYKPITQVKVGDSVWNPVLQKSVAVKRVIVGPESGPMVHIDSPFGTLKVTPDHPFMYHGRLIPASSLSEVVSQQLKTYPAATNLQPSSESSRVWNLRLDGDDTMESHLLVANGVVTGDLKLQEDLEDLPNQEWPNSFEPSVSMSGNYE</sequence>
<dbReference type="Pfam" id="PF14623">
    <property type="entry name" value="Vint"/>
    <property type="match status" value="1"/>
</dbReference>
<evidence type="ECO:0000259" key="2">
    <source>
        <dbReference type="Pfam" id="PF14623"/>
    </source>
</evidence>
<dbReference type="STRING" id="1513793.SAMN06296036_10863"/>
<dbReference type="EMBL" id="FWZT01000008">
    <property type="protein sequence ID" value="SMF25346.1"/>
    <property type="molecule type" value="Genomic_DNA"/>
</dbReference>
<protein>
    <submittedName>
        <fullName evidence="3">Intein N-terminal splicing region</fullName>
    </submittedName>
</protein>
<feature type="compositionally biased region" description="Polar residues" evidence="1">
    <location>
        <begin position="557"/>
        <end position="573"/>
    </location>
</feature>
<dbReference type="InterPro" id="IPR039510">
    <property type="entry name" value="Vint_dom"/>
</dbReference>
<proteinExistence type="predicted"/>
<feature type="region of interest" description="Disordered" evidence="1">
    <location>
        <begin position="550"/>
        <end position="573"/>
    </location>
</feature>
<accession>A0A1Y6BS97</accession>
<dbReference type="Proteomes" id="UP000192907">
    <property type="component" value="Unassembled WGS sequence"/>
</dbReference>
<gene>
    <name evidence="3" type="ORF">SAMN06296036_10863</name>
</gene>
<dbReference type="CDD" id="cd00081">
    <property type="entry name" value="Hint"/>
    <property type="match status" value="1"/>
</dbReference>
<reference evidence="4" key="1">
    <citation type="submission" date="2017-04" db="EMBL/GenBank/DDBJ databases">
        <authorList>
            <person name="Varghese N."/>
            <person name="Submissions S."/>
        </authorList>
    </citation>
    <scope>NUCLEOTIDE SEQUENCE [LARGE SCALE GENOMIC DNA]</scope>
    <source>
        <strain evidence="4">RKEM611</strain>
    </source>
</reference>
<keyword evidence="4" id="KW-1185">Reference proteome</keyword>
<dbReference type="RefSeq" id="WP_132319014.1">
    <property type="nucleotide sequence ID" value="NZ_FWZT01000008.1"/>
</dbReference>
<evidence type="ECO:0000256" key="1">
    <source>
        <dbReference type="SAM" id="MobiDB-lite"/>
    </source>
</evidence>
<evidence type="ECO:0000313" key="3">
    <source>
        <dbReference type="EMBL" id="SMF25346.1"/>
    </source>
</evidence>
<organism evidence="3 4">
    <name type="scientific">Pseudobacteriovorax antillogorgiicola</name>
    <dbReference type="NCBI Taxonomy" id="1513793"/>
    <lineage>
        <taxon>Bacteria</taxon>
        <taxon>Pseudomonadati</taxon>
        <taxon>Bdellovibrionota</taxon>
        <taxon>Oligoflexia</taxon>
        <taxon>Oligoflexales</taxon>
        <taxon>Pseudobacteriovoracaceae</taxon>
        <taxon>Pseudobacteriovorax</taxon>
    </lineage>
</organism>
<dbReference type="SUPFAM" id="SSF51294">
    <property type="entry name" value="Hedgehog/intein (Hint) domain"/>
    <property type="match status" value="1"/>
</dbReference>
<evidence type="ECO:0000313" key="4">
    <source>
        <dbReference type="Proteomes" id="UP000192907"/>
    </source>
</evidence>
<name>A0A1Y6BS97_9BACT</name>
<feature type="domain" description="Vint" evidence="2">
    <location>
        <begin position="412"/>
        <end position="540"/>
    </location>
</feature>
<dbReference type="Gene3D" id="2.170.16.10">
    <property type="entry name" value="Hedgehog/Intein (Hint) domain"/>
    <property type="match status" value="1"/>
</dbReference>
<dbReference type="InterPro" id="IPR036844">
    <property type="entry name" value="Hint_dom_sf"/>
</dbReference>
<dbReference type="AlphaFoldDB" id="A0A1Y6BS97"/>